<proteinExistence type="predicted"/>
<dbReference type="SUPFAM" id="SSF53474">
    <property type="entry name" value="alpha/beta-Hydrolases"/>
    <property type="match status" value="1"/>
</dbReference>
<sequence length="240" mass="25848">MPETSFPHAGTSLIAAETRHAVLTHPTNSVTVAGTPVVVVMPLTSHSQPRAFADETRTYAALHAAGHQVLTVSWRQFWTQSGKERFAPRVKDLDALVTALGSSGQSLHLAAIGNGALVAMKWLAALVDLGGDPIHSVQSLTLIAPELHIFDRQPRTPLRGTPANSCLIADASQDWHSSRAIATKLPGTTQFALAEGHQRFSISDLGSRNSRADSDAATFEGDWRLSWADWLHRARVAELA</sequence>
<dbReference type="OrthoDB" id="7866878at2"/>
<dbReference type="RefSeq" id="WP_132859523.1">
    <property type="nucleotide sequence ID" value="NZ_SMGR01000001.1"/>
</dbReference>
<evidence type="ECO:0000313" key="1">
    <source>
        <dbReference type="EMBL" id="TCL09485.1"/>
    </source>
</evidence>
<gene>
    <name evidence="1" type="ORF">BXY66_1534</name>
</gene>
<accession>A0A4R1NMS6</accession>
<dbReference type="AlphaFoldDB" id="A0A4R1NMS6"/>
<dbReference type="Gene3D" id="3.40.50.1820">
    <property type="entry name" value="alpha/beta hydrolase"/>
    <property type="match status" value="1"/>
</dbReference>
<protein>
    <recommendedName>
        <fullName evidence="3">Alpha/beta hydrolase</fullName>
    </recommendedName>
</protein>
<keyword evidence="2" id="KW-1185">Reference proteome</keyword>
<dbReference type="EMBL" id="SMGR01000001">
    <property type="protein sequence ID" value="TCL09485.1"/>
    <property type="molecule type" value="Genomic_DNA"/>
</dbReference>
<evidence type="ECO:0008006" key="3">
    <source>
        <dbReference type="Google" id="ProtNLM"/>
    </source>
</evidence>
<organism evidence="1 2">
    <name type="scientific">Shimia isoporae</name>
    <dbReference type="NCBI Taxonomy" id="647720"/>
    <lineage>
        <taxon>Bacteria</taxon>
        <taxon>Pseudomonadati</taxon>
        <taxon>Pseudomonadota</taxon>
        <taxon>Alphaproteobacteria</taxon>
        <taxon>Rhodobacterales</taxon>
        <taxon>Roseobacteraceae</taxon>
    </lineage>
</organism>
<reference evidence="1 2" key="1">
    <citation type="submission" date="2019-03" db="EMBL/GenBank/DDBJ databases">
        <title>Genomic Encyclopedia of Archaeal and Bacterial Type Strains, Phase II (KMG-II): from individual species to whole genera.</title>
        <authorList>
            <person name="Goeker M."/>
        </authorList>
    </citation>
    <scope>NUCLEOTIDE SEQUENCE [LARGE SCALE GENOMIC DNA]</scope>
    <source>
        <strain evidence="1 2">DSM 26433</strain>
    </source>
</reference>
<evidence type="ECO:0000313" key="2">
    <source>
        <dbReference type="Proteomes" id="UP000295673"/>
    </source>
</evidence>
<dbReference type="Proteomes" id="UP000295673">
    <property type="component" value="Unassembled WGS sequence"/>
</dbReference>
<name>A0A4R1NMS6_9RHOB</name>
<comment type="caution">
    <text evidence="1">The sequence shown here is derived from an EMBL/GenBank/DDBJ whole genome shotgun (WGS) entry which is preliminary data.</text>
</comment>
<dbReference type="InterPro" id="IPR029058">
    <property type="entry name" value="AB_hydrolase_fold"/>
</dbReference>